<sequence length="268" mass="29121">MKKTLLAGSLAALMCGTAQADTLLGLYIGGQIWSNEASGSFGEGADNQSVFEFDDENQGSFYVAFEHPIPLIPNIKIASTALDTVGGTKIASSFKFDGVTYDANSTLDTTLDASFVDYTLYYEVFDNDLLTFDFGLTARDLDASINVIEPVTQLQSDLDASINVIEPVTQLQSDLDVSGIIPMLYVSTIIGLPFTGLNIFADANFMSYDDQTVYDAQIGVSYALLDNLAVDFDVTLGYRTVKLEINDIDDFYSDLTYDGFFAGAVVHF</sequence>
<dbReference type="EMBL" id="MAAF01000065">
    <property type="protein sequence ID" value="OUR80118.1"/>
    <property type="molecule type" value="Genomic_DNA"/>
</dbReference>
<comment type="caution">
    <text evidence="2">The sequence shown here is derived from an EMBL/GenBank/DDBJ whole genome shotgun (WGS) entry which is preliminary data.</text>
</comment>
<dbReference type="Proteomes" id="UP000243053">
    <property type="component" value="Unassembled WGS sequence"/>
</dbReference>
<protein>
    <recommendedName>
        <fullName evidence="4">Outer membrane protein</fullName>
    </recommendedName>
</protein>
<accession>A0A1Y5EBR8</accession>
<feature type="signal peptide" evidence="1">
    <location>
        <begin position="1"/>
        <end position="20"/>
    </location>
</feature>
<reference evidence="3" key="1">
    <citation type="journal article" date="2017" name="Proc. Natl. Acad. Sci. U.S.A.">
        <title>Simulation of Deepwater Horizon oil plume reveals substrate specialization within a complex community of hydrocarbon degraders.</title>
        <authorList>
            <person name="Hu P."/>
            <person name="Dubinsky E.A."/>
            <person name="Probst A.J."/>
            <person name="Wang J."/>
            <person name="Sieber C.M.K."/>
            <person name="Tom L.M."/>
            <person name="Gardinali P."/>
            <person name="Banfield J.F."/>
            <person name="Atlas R.M."/>
            <person name="Andersen G.L."/>
        </authorList>
    </citation>
    <scope>NUCLEOTIDE SEQUENCE [LARGE SCALE GENOMIC DNA]</scope>
</reference>
<dbReference type="AlphaFoldDB" id="A0A1Y5EBR8"/>
<name>A0A1Y5EBR8_COLPS</name>
<gene>
    <name evidence="2" type="ORF">A9Q75_11190</name>
</gene>
<dbReference type="NCBIfam" id="TIGR04219">
    <property type="entry name" value="OMP_w_GlyGly"/>
    <property type="match status" value="1"/>
</dbReference>
<evidence type="ECO:0008006" key="4">
    <source>
        <dbReference type="Google" id="ProtNLM"/>
    </source>
</evidence>
<evidence type="ECO:0000313" key="2">
    <source>
        <dbReference type="EMBL" id="OUR80118.1"/>
    </source>
</evidence>
<evidence type="ECO:0000256" key="1">
    <source>
        <dbReference type="SAM" id="SignalP"/>
    </source>
</evidence>
<organism evidence="2 3">
    <name type="scientific">Colwellia psychrerythraea</name>
    <name type="common">Vibrio psychroerythus</name>
    <dbReference type="NCBI Taxonomy" id="28229"/>
    <lineage>
        <taxon>Bacteria</taxon>
        <taxon>Pseudomonadati</taxon>
        <taxon>Pseudomonadota</taxon>
        <taxon>Gammaproteobacteria</taxon>
        <taxon>Alteromonadales</taxon>
        <taxon>Colwelliaceae</taxon>
        <taxon>Colwellia</taxon>
    </lineage>
</organism>
<proteinExistence type="predicted"/>
<dbReference type="InterPro" id="IPR026387">
    <property type="entry name" value="OMP_w_GlyGly"/>
</dbReference>
<keyword evidence="1" id="KW-0732">Signal</keyword>
<evidence type="ECO:0000313" key="3">
    <source>
        <dbReference type="Proteomes" id="UP000243053"/>
    </source>
</evidence>
<feature type="chain" id="PRO_5013277645" description="Outer membrane protein" evidence="1">
    <location>
        <begin position="21"/>
        <end position="268"/>
    </location>
</feature>